<feature type="chain" id="PRO_5045764038" evidence="2">
    <location>
        <begin position="28"/>
        <end position="795"/>
    </location>
</feature>
<dbReference type="Proteomes" id="UP001204000">
    <property type="component" value="Unassembled WGS sequence"/>
</dbReference>
<dbReference type="InterPro" id="IPR027372">
    <property type="entry name" value="Phytase-like_dom"/>
</dbReference>
<comment type="caution">
    <text evidence="4">The sequence shown here is derived from an EMBL/GenBank/DDBJ whole genome shotgun (WGS) entry which is preliminary data.</text>
</comment>
<dbReference type="PROSITE" id="PS51841">
    <property type="entry name" value="LTD"/>
    <property type="match status" value="2"/>
</dbReference>
<keyword evidence="5" id="KW-1185">Reference proteome</keyword>
<sequence length="795" mass="83621">MKKWKKALAAPLAAALALTAWTVPATGAPESPIKINEVVTNEDPVADWVELVNTSDADIDIAGWTAIDNGKKSTPITFPTGTIVAAGGYYSFYTEKNVNTPDGSKGFGLGGDDSITIRTAHGDEVASYTWTSHAEHNGQKTSWGRLPDKTGEFGVTGESTRNAPNKAPEGKTEDPATPTFDPKNAQPLQPATTVVINEVESNGDPVADWVELYNTGDAPVDISGWLVIDNDDKHAPLVFPGSTVIAPKSFLRFYTEGAEVLGGGEGFGLGKADSVRIFTPKNELAAEASWKEHANETYGRVPDGTGDFVNTMSTPGAANEEFEEPKPQPGEPWPNDSIVVGTVDLGADFAVEDMSGVDFDENGRAWIVNNGDSKLFAVDYDEAKKTYSLAGQWTLRYPDGTGKPDSEGISVGDDGALYVATERDNANKNESRPSVLRFEIPSSASGELKATQEWNLKNHVGEIGANAGLEAVEHIEGNVYAVGVEASGEVLLVELGSDGESTLKQRYKSPFQGVMALDWDADAKQLRALCDEVCFGQSILLKYNSGELVEDSKVQDRPSAMTENYANEGYAKFTKVSACKNGKKTTTTRHLWADDGATGKVALRSAIETKEESCETPGSTSGGSDWYYPAPAPSTPATSTAPSTTSTTSTTTTTTTPATTTPGATTPDTTAVEPGSLEISQKCVDTLTGWGVSAALLIPAALLAQFGLPLAANLLAPVNDVFAQFNAAAQAQLGFFNPALAAQTARLGYIAAQAGPLLAALALGITAVATIADSCGNTSTTTVATTARLVDLSSR</sequence>
<gene>
    <name evidence="4" type="ORF">M5J20_10695</name>
</gene>
<dbReference type="InterPro" id="IPR036415">
    <property type="entry name" value="Lamin_tail_dom_sf"/>
</dbReference>
<feature type="region of interest" description="Disordered" evidence="1">
    <location>
        <begin position="606"/>
        <end position="672"/>
    </location>
</feature>
<feature type="compositionally biased region" description="Low complexity" evidence="1">
    <location>
        <begin position="635"/>
        <end position="671"/>
    </location>
</feature>
<organism evidence="4 5">
    <name type="scientific">Corynebacterium stercoris</name>
    <dbReference type="NCBI Taxonomy" id="2943490"/>
    <lineage>
        <taxon>Bacteria</taxon>
        <taxon>Bacillati</taxon>
        <taxon>Actinomycetota</taxon>
        <taxon>Actinomycetes</taxon>
        <taxon>Mycobacteriales</taxon>
        <taxon>Corynebacteriaceae</taxon>
        <taxon>Corynebacterium</taxon>
    </lineage>
</organism>
<evidence type="ECO:0000256" key="2">
    <source>
        <dbReference type="SAM" id="SignalP"/>
    </source>
</evidence>
<feature type="domain" description="LTD" evidence="3">
    <location>
        <begin position="182"/>
        <end position="300"/>
    </location>
</feature>
<proteinExistence type="predicted"/>
<dbReference type="EMBL" id="JAMFTQ010000020">
    <property type="protein sequence ID" value="MCP1388641.1"/>
    <property type="molecule type" value="Genomic_DNA"/>
</dbReference>
<dbReference type="SUPFAM" id="SSF74853">
    <property type="entry name" value="Lamin A/C globular tail domain"/>
    <property type="match status" value="2"/>
</dbReference>
<feature type="region of interest" description="Disordered" evidence="1">
    <location>
        <begin position="132"/>
        <end position="187"/>
    </location>
</feature>
<accession>A0ABT1G3Q5</accession>
<evidence type="ECO:0000259" key="3">
    <source>
        <dbReference type="PROSITE" id="PS51841"/>
    </source>
</evidence>
<dbReference type="Pfam" id="PF00932">
    <property type="entry name" value="LTD"/>
    <property type="match status" value="2"/>
</dbReference>
<dbReference type="RefSeq" id="WP_253579436.1">
    <property type="nucleotide sequence ID" value="NZ_JAMFTQ010000020.1"/>
</dbReference>
<protein>
    <submittedName>
        <fullName evidence="4">Lamin tail domain-containing protein</fullName>
    </submittedName>
</protein>
<dbReference type="Gene3D" id="2.60.40.1260">
    <property type="entry name" value="Lamin Tail domain"/>
    <property type="match status" value="2"/>
</dbReference>
<evidence type="ECO:0000313" key="5">
    <source>
        <dbReference type="Proteomes" id="UP001204000"/>
    </source>
</evidence>
<dbReference type="SUPFAM" id="SSF63829">
    <property type="entry name" value="Calcium-dependent phosphotriesterase"/>
    <property type="match status" value="1"/>
</dbReference>
<dbReference type="Pfam" id="PF13449">
    <property type="entry name" value="Phytase-like"/>
    <property type="match status" value="1"/>
</dbReference>
<dbReference type="InterPro" id="IPR001322">
    <property type="entry name" value="Lamin_tail_dom"/>
</dbReference>
<evidence type="ECO:0000313" key="4">
    <source>
        <dbReference type="EMBL" id="MCP1388641.1"/>
    </source>
</evidence>
<feature type="signal peptide" evidence="2">
    <location>
        <begin position="1"/>
        <end position="27"/>
    </location>
</feature>
<feature type="domain" description="LTD" evidence="3">
    <location>
        <begin position="17"/>
        <end position="132"/>
    </location>
</feature>
<evidence type="ECO:0000256" key="1">
    <source>
        <dbReference type="SAM" id="MobiDB-lite"/>
    </source>
</evidence>
<name>A0ABT1G3Q5_9CORY</name>
<reference evidence="4" key="1">
    <citation type="submission" date="2022-05" db="EMBL/GenBank/DDBJ databases">
        <title>Corynebacterium sp. TA-R-1 sp. nov., isolated from human feces.</title>
        <authorList>
            <person name="Shamsuzzaman M."/>
            <person name="Dahal R.H."/>
        </authorList>
    </citation>
    <scope>NUCLEOTIDE SEQUENCE</scope>
    <source>
        <strain evidence="4">TA-R-1</strain>
    </source>
</reference>
<keyword evidence="2" id="KW-0732">Signal</keyword>